<dbReference type="PANTHER" id="PTHR31429">
    <property type="entry name" value="WRKY TRANSCRIPTION FACTOR 36-RELATED"/>
    <property type="match status" value="1"/>
</dbReference>
<dbReference type="FunFam" id="2.20.25.80:FF:000002">
    <property type="entry name" value="probable WRKY transcription factor 31"/>
    <property type="match status" value="1"/>
</dbReference>
<feature type="compositionally biased region" description="Basic and acidic residues" evidence="6">
    <location>
        <begin position="128"/>
        <end position="147"/>
    </location>
</feature>
<keyword evidence="5" id="KW-0539">Nucleus</keyword>
<comment type="subcellular location">
    <subcellularLocation>
        <location evidence="1">Nucleus</location>
    </subcellularLocation>
</comment>
<proteinExistence type="predicted"/>
<feature type="compositionally biased region" description="Low complexity" evidence="6">
    <location>
        <begin position="80"/>
        <end position="90"/>
    </location>
</feature>
<organism evidence="8 9">
    <name type="scientific">Capsella rubella</name>
    <dbReference type="NCBI Taxonomy" id="81985"/>
    <lineage>
        <taxon>Eukaryota</taxon>
        <taxon>Viridiplantae</taxon>
        <taxon>Streptophyta</taxon>
        <taxon>Embryophyta</taxon>
        <taxon>Tracheophyta</taxon>
        <taxon>Spermatophyta</taxon>
        <taxon>Magnoliopsida</taxon>
        <taxon>eudicotyledons</taxon>
        <taxon>Gunneridae</taxon>
        <taxon>Pentapetalae</taxon>
        <taxon>rosids</taxon>
        <taxon>malvids</taxon>
        <taxon>Brassicales</taxon>
        <taxon>Brassicaceae</taxon>
        <taxon>Camelineae</taxon>
        <taxon>Capsella</taxon>
    </lineage>
</organism>
<evidence type="ECO:0000313" key="9">
    <source>
        <dbReference type="Proteomes" id="UP000029121"/>
    </source>
</evidence>
<dbReference type="Proteomes" id="UP000029121">
    <property type="component" value="Unassembled WGS sequence"/>
</dbReference>
<keyword evidence="4" id="KW-0804">Transcription</keyword>
<dbReference type="eggNOG" id="ENOG502QVE0">
    <property type="taxonomic scope" value="Eukaryota"/>
</dbReference>
<keyword evidence="2" id="KW-0805">Transcription regulation</keyword>
<keyword evidence="3" id="KW-0238">DNA-binding</keyword>
<evidence type="ECO:0000256" key="6">
    <source>
        <dbReference type="SAM" id="MobiDB-lite"/>
    </source>
</evidence>
<dbReference type="PANTHER" id="PTHR31429:SF24">
    <property type="entry name" value="WRKY TRANSCRIPTION FACTOR 72-RELATED"/>
    <property type="match status" value="1"/>
</dbReference>
<dbReference type="InterPro" id="IPR044810">
    <property type="entry name" value="WRKY_plant"/>
</dbReference>
<reference evidence="9" key="1">
    <citation type="journal article" date="2013" name="Nat. Genet.">
        <title>The Capsella rubella genome and the genomic consequences of rapid mating system evolution.</title>
        <authorList>
            <person name="Slotte T."/>
            <person name="Hazzouri K.M."/>
            <person name="Agren J.A."/>
            <person name="Koenig D."/>
            <person name="Maumus F."/>
            <person name="Guo Y.L."/>
            <person name="Steige K."/>
            <person name="Platts A.E."/>
            <person name="Escobar J.S."/>
            <person name="Newman L.K."/>
            <person name="Wang W."/>
            <person name="Mandakova T."/>
            <person name="Vello E."/>
            <person name="Smith L.M."/>
            <person name="Henz S.R."/>
            <person name="Steffen J."/>
            <person name="Takuno S."/>
            <person name="Brandvain Y."/>
            <person name="Coop G."/>
            <person name="Andolfatto P."/>
            <person name="Hu T.T."/>
            <person name="Blanchette M."/>
            <person name="Clark R.M."/>
            <person name="Quesneville H."/>
            <person name="Nordborg M."/>
            <person name="Gaut B.S."/>
            <person name="Lysak M.A."/>
            <person name="Jenkins J."/>
            <person name="Grimwood J."/>
            <person name="Chapman J."/>
            <person name="Prochnik S."/>
            <person name="Shu S."/>
            <person name="Rokhsar D."/>
            <person name="Schmutz J."/>
            <person name="Weigel D."/>
            <person name="Wright S.I."/>
        </authorList>
    </citation>
    <scope>NUCLEOTIDE SEQUENCE [LARGE SCALE GENOMIC DNA]</scope>
    <source>
        <strain evidence="9">cv. Monte Gargano</strain>
    </source>
</reference>
<dbReference type="SUPFAM" id="SSF118290">
    <property type="entry name" value="WRKY DNA-binding domain"/>
    <property type="match status" value="1"/>
</dbReference>
<dbReference type="InterPro" id="IPR003657">
    <property type="entry name" value="WRKY_dom"/>
</dbReference>
<feature type="compositionally biased region" description="Polar residues" evidence="6">
    <location>
        <begin position="520"/>
        <end position="534"/>
    </location>
</feature>
<evidence type="ECO:0000259" key="7">
    <source>
        <dbReference type="PROSITE" id="PS50811"/>
    </source>
</evidence>
<dbReference type="Pfam" id="PF03106">
    <property type="entry name" value="WRKY"/>
    <property type="match status" value="1"/>
</dbReference>
<dbReference type="GO" id="GO:0043565">
    <property type="term" value="F:sequence-specific DNA binding"/>
    <property type="evidence" value="ECO:0007669"/>
    <property type="project" value="InterPro"/>
</dbReference>
<dbReference type="SMART" id="SM00774">
    <property type="entry name" value="WRKY"/>
    <property type="match status" value="1"/>
</dbReference>
<feature type="domain" description="WRKY" evidence="7">
    <location>
        <begin position="230"/>
        <end position="296"/>
    </location>
</feature>
<feature type="compositionally biased region" description="Low complexity" evidence="6">
    <location>
        <begin position="486"/>
        <end position="500"/>
    </location>
</feature>
<feature type="region of interest" description="Disordered" evidence="6">
    <location>
        <begin position="520"/>
        <end position="558"/>
    </location>
</feature>
<evidence type="ECO:0000256" key="3">
    <source>
        <dbReference type="ARBA" id="ARBA00023125"/>
    </source>
</evidence>
<evidence type="ECO:0000256" key="2">
    <source>
        <dbReference type="ARBA" id="ARBA00023015"/>
    </source>
</evidence>
<dbReference type="Gene3D" id="2.20.25.80">
    <property type="entry name" value="WRKY domain"/>
    <property type="match status" value="1"/>
</dbReference>
<evidence type="ECO:0000256" key="1">
    <source>
        <dbReference type="ARBA" id="ARBA00004123"/>
    </source>
</evidence>
<dbReference type="InterPro" id="IPR036576">
    <property type="entry name" value="WRKY_dom_sf"/>
</dbReference>
<dbReference type="OrthoDB" id="1093223at2759"/>
<feature type="region of interest" description="Disordered" evidence="6">
    <location>
        <begin position="477"/>
        <end position="500"/>
    </location>
</feature>
<protein>
    <recommendedName>
        <fullName evidence="7">WRKY domain-containing protein</fullName>
    </recommendedName>
</protein>
<dbReference type="EMBL" id="KB870810">
    <property type="protein sequence ID" value="EOA20298.1"/>
    <property type="molecule type" value="Genomic_DNA"/>
</dbReference>
<dbReference type="GO" id="GO:0003700">
    <property type="term" value="F:DNA-binding transcription factor activity"/>
    <property type="evidence" value="ECO:0007669"/>
    <property type="project" value="InterPro"/>
</dbReference>
<feature type="region of interest" description="Disordered" evidence="6">
    <location>
        <begin position="80"/>
        <end position="218"/>
    </location>
</feature>
<sequence length="558" mass="60182">MEVLLKLPISDSPLKDKVFGSVQIHEATKGDSDDHQELESAKAEMSEVKEENEKLKGMLERIESDYKSLKLRFFDIIQQEPSNNPSQSQNMVDHRKPTTTDLSSFDQERELVSLSLGRRSSSPSNSISKKEEKDAKSAESNADKELTKAGLTLGINNGDGRESNMSLSIENPANSSLENSTEEAPGESWPPSKVTGKRSSPTPAPGGDVDGEAGQQNHVKRARVCVRARCDTPTMNDGCQWRKYGQKIAKGNPCPRAYYRCTVAPGCPVRKQVQRCADDMSILITTYEGTHSHPLPLSATTMASTTSAAASMLLSGSSSSSAAEMVGNNLYDNSRFNNNNNNKSFYSPTLHSPLHPTVTLDLTAPQHPSSSSLPSLNFNKFSNSFQRFPPTSLNFSSNASSSSSNSSNLNLPAIWGNGYSSYTPYPYNNVQFGTSSLGKTVQNSQSLTETLTKALTSDPSFHSVIAAAISTMVGSNGEQQIAGPRNLNSNNIQQTTTTNNNKGCGGYFSSLLMSNIMASNQTGASSDQPSSQLPPFSMFKNSSSSSSTTSFANKDEKS</sequence>
<dbReference type="PROSITE" id="PS50811">
    <property type="entry name" value="WRKY"/>
    <property type="match status" value="1"/>
</dbReference>
<name>R0H9M0_9BRAS</name>
<accession>R0H9M0</accession>
<keyword evidence="9" id="KW-1185">Reference proteome</keyword>
<feature type="region of interest" description="Disordered" evidence="6">
    <location>
        <begin position="26"/>
        <end position="53"/>
    </location>
</feature>
<evidence type="ECO:0000313" key="8">
    <source>
        <dbReference type="EMBL" id="EOA20298.1"/>
    </source>
</evidence>
<dbReference type="AlphaFoldDB" id="R0H9M0"/>
<dbReference type="STRING" id="81985.R0H9M0"/>
<dbReference type="GO" id="GO:0005634">
    <property type="term" value="C:nucleus"/>
    <property type="evidence" value="ECO:0007669"/>
    <property type="project" value="UniProtKB-SubCell"/>
</dbReference>
<evidence type="ECO:0000256" key="4">
    <source>
        <dbReference type="ARBA" id="ARBA00023163"/>
    </source>
</evidence>
<evidence type="ECO:0000256" key="5">
    <source>
        <dbReference type="ARBA" id="ARBA00023242"/>
    </source>
</evidence>
<dbReference type="KEGG" id="crb:17883886"/>
<feature type="compositionally biased region" description="Low complexity" evidence="6">
    <location>
        <begin position="112"/>
        <end position="127"/>
    </location>
</feature>
<feature type="compositionally biased region" description="Polar residues" evidence="6">
    <location>
        <begin position="163"/>
        <end position="179"/>
    </location>
</feature>
<gene>
    <name evidence="8" type="ORF">CARUB_v10000606mg</name>
</gene>